<sequence length="33" mass="3755">NWVLDLSWERRAVALAQGAVCRWTWIWVAGIGA</sequence>
<name>A0A392U7U1_9FABA</name>
<proteinExistence type="predicted"/>
<keyword evidence="2" id="KW-1185">Reference proteome</keyword>
<reference evidence="1 2" key="1">
    <citation type="journal article" date="2018" name="Front. Plant Sci.">
        <title>Red Clover (Trifolium pratense) and Zigzag Clover (T. medium) - A Picture of Genomic Similarities and Differences.</title>
        <authorList>
            <person name="Dluhosova J."/>
            <person name="Istvanek J."/>
            <person name="Nedelnik J."/>
            <person name="Repkova J."/>
        </authorList>
    </citation>
    <scope>NUCLEOTIDE SEQUENCE [LARGE SCALE GENOMIC DNA]</scope>
    <source>
        <strain evidence="2">cv. 10/8</strain>
        <tissue evidence="1">Leaf</tissue>
    </source>
</reference>
<dbReference type="EMBL" id="LXQA010750217">
    <property type="protein sequence ID" value="MCI69148.1"/>
    <property type="molecule type" value="Genomic_DNA"/>
</dbReference>
<dbReference type="AlphaFoldDB" id="A0A392U7U1"/>
<protein>
    <submittedName>
        <fullName evidence="1">Uncharacterized protein</fullName>
    </submittedName>
</protein>
<evidence type="ECO:0000313" key="2">
    <source>
        <dbReference type="Proteomes" id="UP000265520"/>
    </source>
</evidence>
<accession>A0A392U7U1</accession>
<comment type="caution">
    <text evidence="1">The sequence shown here is derived from an EMBL/GenBank/DDBJ whole genome shotgun (WGS) entry which is preliminary data.</text>
</comment>
<feature type="non-terminal residue" evidence="1">
    <location>
        <position position="1"/>
    </location>
</feature>
<organism evidence="1 2">
    <name type="scientific">Trifolium medium</name>
    <dbReference type="NCBI Taxonomy" id="97028"/>
    <lineage>
        <taxon>Eukaryota</taxon>
        <taxon>Viridiplantae</taxon>
        <taxon>Streptophyta</taxon>
        <taxon>Embryophyta</taxon>
        <taxon>Tracheophyta</taxon>
        <taxon>Spermatophyta</taxon>
        <taxon>Magnoliopsida</taxon>
        <taxon>eudicotyledons</taxon>
        <taxon>Gunneridae</taxon>
        <taxon>Pentapetalae</taxon>
        <taxon>rosids</taxon>
        <taxon>fabids</taxon>
        <taxon>Fabales</taxon>
        <taxon>Fabaceae</taxon>
        <taxon>Papilionoideae</taxon>
        <taxon>50 kb inversion clade</taxon>
        <taxon>NPAAA clade</taxon>
        <taxon>Hologalegina</taxon>
        <taxon>IRL clade</taxon>
        <taxon>Trifolieae</taxon>
        <taxon>Trifolium</taxon>
    </lineage>
</organism>
<evidence type="ECO:0000313" key="1">
    <source>
        <dbReference type="EMBL" id="MCI69148.1"/>
    </source>
</evidence>
<dbReference type="Proteomes" id="UP000265520">
    <property type="component" value="Unassembled WGS sequence"/>
</dbReference>